<dbReference type="Proteomes" id="UP000323876">
    <property type="component" value="Unassembled WGS sequence"/>
</dbReference>
<keyword evidence="3" id="KW-1185">Reference proteome</keyword>
<dbReference type="OrthoDB" id="9800334at2"/>
<dbReference type="InterPro" id="IPR009061">
    <property type="entry name" value="DNA-bd_dom_put_sf"/>
</dbReference>
<evidence type="ECO:0000313" key="2">
    <source>
        <dbReference type="EMBL" id="KAA8885715.1"/>
    </source>
</evidence>
<organism evidence="2 3">
    <name type="scientific">Nocardia colli</name>
    <dbReference type="NCBI Taxonomy" id="2545717"/>
    <lineage>
        <taxon>Bacteria</taxon>
        <taxon>Bacillati</taxon>
        <taxon>Actinomycetota</taxon>
        <taxon>Actinomycetes</taxon>
        <taxon>Mycobacteriales</taxon>
        <taxon>Nocardiaceae</taxon>
        <taxon>Nocardia</taxon>
    </lineage>
</organism>
<accession>A0A5N0EC55</accession>
<feature type="domain" description="HTH merR-type" evidence="1">
    <location>
        <begin position="13"/>
        <end position="82"/>
    </location>
</feature>
<dbReference type="SUPFAM" id="SSF46955">
    <property type="entry name" value="Putative DNA-binding domain"/>
    <property type="match status" value="1"/>
</dbReference>
<proteinExistence type="predicted"/>
<dbReference type="SMART" id="SM00422">
    <property type="entry name" value="HTH_MERR"/>
    <property type="match status" value="1"/>
</dbReference>
<evidence type="ECO:0000259" key="1">
    <source>
        <dbReference type="PROSITE" id="PS50937"/>
    </source>
</evidence>
<gene>
    <name evidence="2" type="ORF">F3087_29235</name>
</gene>
<dbReference type="InterPro" id="IPR000551">
    <property type="entry name" value="MerR-type_HTH_dom"/>
</dbReference>
<dbReference type="PROSITE" id="PS50937">
    <property type="entry name" value="HTH_MERR_2"/>
    <property type="match status" value="1"/>
</dbReference>
<reference evidence="2 3" key="1">
    <citation type="submission" date="2019-09" db="EMBL/GenBank/DDBJ databases">
        <authorList>
            <person name="Wang X."/>
        </authorList>
    </citation>
    <scope>NUCLEOTIDE SEQUENCE [LARGE SCALE GENOMIC DNA]</scope>
    <source>
        <strain evidence="2 3">CICC 11023</strain>
    </source>
</reference>
<dbReference type="Gene3D" id="3.40.50.280">
    <property type="entry name" value="Cobalamin-binding domain"/>
    <property type="match status" value="1"/>
</dbReference>
<dbReference type="GO" id="GO:0006355">
    <property type="term" value="P:regulation of DNA-templated transcription"/>
    <property type="evidence" value="ECO:0007669"/>
    <property type="project" value="InterPro"/>
</dbReference>
<dbReference type="Gene3D" id="1.10.1660.10">
    <property type="match status" value="1"/>
</dbReference>
<name>A0A5N0EC55_9NOCA</name>
<dbReference type="AlphaFoldDB" id="A0A5N0EC55"/>
<dbReference type="EMBL" id="VXLC01000015">
    <property type="protein sequence ID" value="KAA8885715.1"/>
    <property type="molecule type" value="Genomic_DNA"/>
</dbReference>
<evidence type="ECO:0000313" key="3">
    <source>
        <dbReference type="Proteomes" id="UP000323876"/>
    </source>
</evidence>
<dbReference type="GO" id="GO:0003677">
    <property type="term" value="F:DNA binding"/>
    <property type="evidence" value="ECO:0007669"/>
    <property type="project" value="InterPro"/>
</dbReference>
<dbReference type="Pfam" id="PF13411">
    <property type="entry name" value="MerR_1"/>
    <property type="match status" value="1"/>
</dbReference>
<dbReference type="RefSeq" id="WP_150405273.1">
    <property type="nucleotide sequence ID" value="NZ_VXLC01000015.1"/>
</dbReference>
<comment type="caution">
    <text evidence="2">The sequence shown here is derived from an EMBL/GenBank/DDBJ whole genome shotgun (WGS) entry which is preliminary data.</text>
</comment>
<protein>
    <submittedName>
        <fullName evidence="2">MerR family transcriptional regulator</fullName>
    </submittedName>
</protein>
<sequence length="289" mass="30521">MNDDADFDEAEAEYTVGVVARKLGIPVATLRSWNRRYGLGPSGHTPGRHRHYAPDDLAVIRRMAELVRAGASPGSAARAARAAVAPMLGDVAPVLTAGRRLDGTELLATISAHLARYGVVETWNRLCRPAFAEIVGRQARDGGFIEVEHLLSWAVTTSLHRTAAVPGPNAQQTPIVLACTADENHALPLEVLRAALAERGFAAVFLGQSMPDGALADALSRHDRRPLVVLWSQSVTTARPGAIRAVMPGSSGVLLAGPGWYGGDLPPGVRHVNSLEDAIERIVGAVAAP</sequence>